<dbReference type="GO" id="GO:0019878">
    <property type="term" value="P:lysine biosynthetic process via aminoadipic acid"/>
    <property type="evidence" value="ECO:0007669"/>
    <property type="project" value="TreeGrafter"/>
</dbReference>
<evidence type="ECO:0000259" key="5">
    <source>
        <dbReference type="Pfam" id="PF22624"/>
    </source>
</evidence>
<dbReference type="KEGG" id="kdj:28970876"/>
<dbReference type="PANTHER" id="PTHR12215:SF10">
    <property type="entry name" value="L-AMINOADIPATE-SEMIALDEHYDE DEHYDROGENASE-PHOSPHOPANTETHEINYL TRANSFERASE"/>
    <property type="match status" value="1"/>
</dbReference>
<feature type="domain" description="4'-phosphopantetheinyl transferase" evidence="4">
    <location>
        <begin position="114"/>
        <end position="195"/>
    </location>
</feature>
<keyword evidence="7" id="KW-1185">Reference proteome</keyword>
<dbReference type="AlphaFoldDB" id="A0AAJ8KWR9"/>
<evidence type="ECO:0000256" key="2">
    <source>
        <dbReference type="ARBA" id="ARBA00022679"/>
    </source>
</evidence>
<keyword evidence="2" id="KW-0808">Transferase</keyword>
<dbReference type="GO" id="GO:0000287">
    <property type="term" value="F:magnesium ion binding"/>
    <property type="evidence" value="ECO:0007669"/>
    <property type="project" value="InterPro"/>
</dbReference>
<dbReference type="Gene3D" id="3.90.470.20">
    <property type="entry name" value="4'-phosphopantetheinyl transferase domain"/>
    <property type="match status" value="2"/>
</dbReference>
<reference evidence="6" key="2">
    <citation type="submission" date="2024-02" db="EMBL/GenBank/DDBJ databases">
        <title>Comparative genomics of Cryptococcus and Kwoniella reveals pathogenesis evolution and contrasting modes of karyotype evolution via chromosome fusion or intercentromeric recombination.</title>
        <authorList>
            <person name="Coelho M.A."/>
            <person name="David-Palma M."/>
            <person name="Shea T."/>
            <person name="Bowers K."/>
            <person name="McGinley-Smith S."/>
            <person name="Mohammad A.W."/>
            <person name="Gnirke A."/>
            <person name="Yurkov A.M."/>
            <person name="Nowrousian M."/>
            <person name="Sun S."/>
            <person name="Cuomo C.A."/>
            <person name="Heitman J."/>
        </authorList>
    </citation>
    <scope>NUCLEOTIDE SEQUENCE</scope>
    <source>
        <strain evidence="6">CBS 10117</strain>
    </source>
</reference>
<dbReference type="EC" id="2.7.8.7" evidence="1"/>
<sequence>MKLFAIKIPDEPIPQETFDRLATLIEPAGRERIKRFRLPDDALRSLVARLSMTWFLHTNGLLVGDQLPTFGRKGKGKPTLATPPLDPPMEFNNTHESSFILFAVLRSHSPLACVGIDIMAPVSDPKETQEGISYQLTLQEKLSMSVPMSDEERNDKLMKLWTLKEGYTKAVGEGITFGMERIEVILDKEGKTDRVKIDGKDSSEIGWEWRQGIVAEDDEGRNEVGEGQAEEGEVPWQKQKQKQKCVYALWWRGEDAYPHEDASMRYIPWAEFEGPLLELISRRERRNDDKKQD</sequence>
<feature type="region of interest" description="Disordered" evidence="3">
    <location>
        <begin position="216"/>
        <end position="237"/>
    </location>
</feature>
<evidence type="ECO:0000313" key="6">
    <source>
        <dbReference type="EMBL" id="WWC65877.1"/>
    </source>
</evidence>
<evidence type="ECO:0000256" key="1">
    <source>
        <dbReference type="ARBA" id="ARBA00013172"/>
    </source>
</evidence>
<evidence type="ECO:0000313" key="7">
    <source>
        <dbReference type="Proteomes" id="UP000078595"/>
    </source>
</evidence>
<proteinExistence type="predicted"/>
<dbReference type="GeneID" id="28970876"/>
<gene>
    <name evidence="6" type="ORF">I303_108499</name>
</gene>
<name>A0AAJ8KWR9_9TREE</name>
<dbReference type="SUPFAM" id="SSF56214">
    <property type="entry name" value="4'-phosphopantetheinyl transferase"/>
    <property type="match status" value="2"/>
</dbReference>
<evidence type="ECO:0000256" key="3">
    <source>
        <dbReference type="SAM" id="MobiDB-lite"/>
    </source>
</evidence>
<organism evidence="6 7">
    <name type="scientific">Kwoniella dejecticola CBS 10117</name>
    <dbReference type="NCBI Taxonomy" id="1296121"/>
    <lineage>
        <taxon>Eukaryota</taxon>
        <taxon>Fungi</taxon>
        <taxon>Dikarya</taxon>
        <taxon>Basidiomycota</taxon>
        <taxon>Agaricomycotina</taxon>
        <taxon>Tremellomycetes</taxon>
        <taxon>Tremellales</taxon>
        <taxon>Cryptococcaceae</taxon>
        <taxon>Kwoniella</taxon>
    </lineage>
</organism>
<dbReference type="Proteomes" id="UP000078595">
    <property type="component" value="Chromosome 11"/>
</dbReference>
<feature type="domain" description="4'-phosphopantetheinyl transferase N-terminal" evidence="5">
    <location>
        <begin position="16"/>
        <end position="103"/>
    </location>
</feature>
<dbReference type="Pfam" id="PF01648">
    <property type="entry name" value="ACPS"/>
    <property type="match status" value="1"/>
</dbReference>
<dbReference type="InterPro" id="IPR050559">
    <property type="entry name" value="P-Pant_transferase_sf"/>
</dbReference>
<dbReference type="RefSeq" id="XP_018260260.2">
    <property type="nucleotide sequence ID" value="XM_018410451.2"/>
</dbReference>
<evidence type="ECO:0000259" key="4">
    <source>
        <dbReference type="Pfam" id="PF01648"/>
    </source>
</evidence>
<accession>A0AAJ8KWR9</accession>
<protein>
    <recommendedName>
        <fullName evidence="1">holo-[acyl-carrier-protein] synthase</fullName>
        <ecNumber evidence="1">2.7.8.7</ecNumber>
    </recommendedName>
</protein>
<dbReference type="GO" id="GO:0008897">
    <property type="term" value="F:holo-[acyl-carrier-protein] synthase activity"/>
    <property type="evidence" value="ECO:0007669"/>
    <property type="project" value="UniProtKB-EC"/>
</dbReference>
<dbReference type="InterPro" id="IPR055066">
    <property type="entry name" value="AASDHPPT_N"/>
</dbReference>
<dbReference type="PANTHER" id="PTHR12215">
    <property type="entry name" value="PHOSPHOPANTETHEINE TRANSFERASE"/>
    <property type="match status" value="1"/>
</dbReference>
<dbReference type="EMBL" id="CP144540">
    <property type="protein sequence ID" value="WWC65877.1"/>
    <property type="molecule type" value="Genomic_DNA"/>
</dbReference>
<reference evidence="6" key="1">
    <citation type="submission" date="2013-07" db="EMBL/GenBank/DDBJ databases">
        <authorList>
            <consortium name="The Broad Institute Genome Sequencing Platform"/>
            <person name="Cuomo C."/>
            <person name="Litvintseva A."/>
            <person name="Chen Y."/>
            <person name="Heitman J."/>
            <person name="Sun S."/>
            <person name="Springer D."/>
            <person name="Dromer F."/>
            <person name="Young S.K."/>
            <person name="Zeng Q."/>
            <person name="Gargeya S."/>
            <person name="Fitzgerald M."/>
            <person name="Abouelleil A."/>
            <person name="Alvarado L."/>
            <person name="Berlin A.M."/>
            <person name="Chapman S.B."/>
            <person name="Dewar J."/>
            <person name="Goldberg J."/>
            <person name="Griggs A."/>
            <person name="Gujja S."/>
            <person name="Hansen M."/>
            <person name="Howarth C."/>
            <person name="Imamovic A."/>
            <person name="Larimer J."/>
            <person name="McCowan C."/>
            <person name="Murphy C."/>
            <person name="Pearson M."/>
            <person name="Priest M."/>
            <person name="Roberts A."/>
            <person name="Saif S."/>
            <person name="Shea T."/>
            <person name="Sykes S."/>
            <person name="Wortman J."/>
            <person name="Nusbaum C."/>
            <person name="Birren B."/>
        </authorList>
    </citation>
    <scope>NUCLEOTIDE SEQUENCE</scope>
    <source>
        <strain evidence="6">CBS 10117</strain>
    </source>
</reference>
<dbReference type="InterPro" id="IPR008278">
    <property type="entry name" value="4-PPantetheinyl_Trfase_dom"/>
</dbReference>
<dbReference type="Pfam" id="PF22624">
    <property type="entry name" value="AASDHPPT_N"/>
    <property type="match status" value="1"/>
</dbReference>
<dbReference type="InterPro" id="IPR037143">
    <property type="entry name" value="4-PPantetheinyl_Trfase_dom_sf"/>
</dbReference>
<dbReference type="GO" id="GO:0005829">
    <property type="term" value="C:cytosol"/>
    <property type="evidence" value="ECO:0007669"/>
    <property type="project" value="TreeGrafter"/>
</dbReference>